<organism evidence="2 3">
    <name type="scientific">Martelella mediterranea</name>
    <dbReference type="NCBI Taxonomy" id="293089"/>
    <lineage>
        <taxon>Bacteria</taxon>
        <taxon>Pseudomonadati</taxon>
        <taxon>Pseudomonadota</taxon>
        <taxon>Alphaproteobacteria</taxon>
        <taxon>Hyphomicrobiales</taxon>
        <taxon>Aurantimonadaceae</taxon>
        <taxon>Martelella</taxon>
    </lineage>
</organism>
<keyword evidence="1" id="KW-0472">Membrane</keyword>
<keyword evidence="3" id="KW-1185">Reference proteome</keyword>
<gene>
    <name evidence="2" type="ORF">EDC90_101420</name>
</gene>
<dbReference type="OrthoDB" id="9941316at2"/>
<keyword evidence="1" id="KW-1133">Transmembrane helix</keyword>
<feature type="transmembrane region" description="Helical" evidence="1">
    <location>
        <begin position="6"/>
        <end position="26"/>
    </location>
</feature>
<comment type="caution">
    <text evidence="2">The sequence shown here is derived from an EMBL/GenBank/DDBJ whole genome shotgun (WGS) entry which is preliminary data.</text>
</comment>
<accession>A0A4R3NTJ3</accession>
<reference evidence="2 3" key="1">
    <citation type="submission" date="2019-03" db="EMBL/GenBank/DDBJ databases">
        <title>Freshwater and sediment microbial communities from various areas in North America, analyzing microbe dynamics in response to fracking.</title>
        <authorList>
            <person name="Lamendella R."/>
        </authorList>
    </citation>
    <scope>NUCLEOTIDE SEQUENCE [LARGE SCALE GENOMIC DNA]</scope>
    <source>
        <strain evidence="2 3">175.2</strain>
    </source>
</reference>
<sequence length="62" mass="6991">MFEYLPLIAFQIAFAAAGMTILYRIVRGKPLSERIESLSHTRRDLLGQADRAGARRRRASTA</sequence>
<evidence type="ECO:0000313" key="2">
    <source>
        <dbReference type="EMBL" id="TCT39055.1"/>
    </source>
</evidence>
<dbReference type="Proteomes" id="UP000295097">
    <property type="component" value="Unassembled WGS sequence"/>
</dbReference>
<evidence type="ECO:0000256" key="1">
    <source>
        <dbReference type="SAM" id="Phobius"/>
    </source>
</evidence>
<evidence type="ECO:0000313" key="3">
    <source>
        <dbReference type="Proteomes" id="UP000295097"/>
    </source>
</evidence>
<protein>
    <submittedName>
        <fullName evidence="2">Uncharacterized protein</fullName>
    </submittedName>
</protein>
<name>A0A4R3NTJ3_9HYPH</name>
<proteinExistence type="predicted"/>
<keyword evidence="1" id="KW-0812">Transmembrane</keyword>
<dbReference type="AlphaFoldDB" id="A0A4R3NTJ3"/>
<dbReference type="EMBL" id="SMAR01000014">
    <property type="protein sequence ID" value="TCT39055.1"/>
    <property type="molecule type" value="Genomic_DNA"/>
</dbReference>
<dbReference type="RefSeq" id="WP_132311330.1">
    <property type="nucleotide sequence ID" value="NZ_SMAR01000014.1"/>
</dbReference>